<dbReference type="VEuPathDB" id="FungiDB:TRIVIDRAFT_194412"/>
<organism evidence="1 2">
    <name type="scientific">Hypocrea virens (strain Gv29-8 / FGSC 10586)</name>
    <name type="common">Gliocladium virens</name>
    <name type="synonym">Trichoderma virens</name>
    <dbReference type="NCBI Taxonomy" id="413071"/>
    <lineage>
        <taxon>Eukaryota</taxon>
        <taxon>Fungi</taxon>
        <taxon>Dikarya</taxon>
        <taxon>Ascomycota</taxon>
        <taxon>Pezizomycotina</taxon>
        <taxon>Sordariomycetes</taxon>
        <taxon>Hypocreomycetidae</taxon>
        <taxon>Hypocreales</taxon>
        <taxon>Hypocreaceae</taxon>
        <taxon>Trichoderma</taxon>
    </lineage>
</organism>
<dbReference type="InterPro" id="IPR011604">
    <property type="entry name" value="PDDEXK-like_dom_sf"/>
</dbReference>
<keyword evidence="2" id="KW-1185">Reference proteome</keyword>
<dbReference type="AlphaFoldDB" id="G9N556"/>
<proteinExistence type="predicted"/>
<dbReference type="InParanoid" id="G9N556"/>
<reference evidence="1 2" key="1">
    <citation type="journal article" date="2011" name="Genome Biol.">
        <title>Comparative genome sequence analysis underscores mycoparasitism as the ancestral life style of Trichoderma.</title>
        <authorList>
            <person name="Kubicek C.P."/>
            <person name="Herrera-Estrella A."/>
            <person name="Seidl-Seiboth V."/>
            <person name="Martinez D.A."/>
            <person name="Druzhinina I.S."/>
            <person name="Thon M."/>
            <person name="Zeilinger S."/>
            <person name="Casas-Flores S."/>
            <person name="Horwitz B.A."/>
            <person name="Mukherjee P.K."/>
            <person name="Mukherjee M."/>
            <person name="Kredics L."/>
            <person name="Alcaraz L.D."/>
            <person name="Aerts A."/>
            <person name="Antal Z."/>
            <person name="Atanasova L."/>
            <person name="Cervantes-Badillo M.G."/>
            <person name="Challacombe J."/>
            <person name="Chertkov O."/>
            <person name="McCluskey K."/>
            <person name="Coulpier F."/>
            <person name="Deshpande N."/>
            <person name="von Doehren H."/>
            <person name="Ebbole D.J."/>
            <person name="Esquivel-Naranjo E.U."/>
            <person name="Fekete E."/>
            <person name="Flipphi M."/>
            <person name="Glaser F."/>
            <person name="Gomez-Rodriguez E.Y."/>
            <person name="Gruber S."/>
            <person name="Han C."/>
            <person name="Henrissat B."/>
            <person name="Hermosa R."/>
            <person name="Hernandez-Onate M."/>
            <person name="Karaffa L."/>
            <person name="Kosti I."/>
            <person name="Le Crom S."/>
            <person name="Lindquist E."/>
            <person name="Lucas S."/>
            <person name="Luebeck M."/>
            <person name="Luebeck P.S."/>
            <person name="Margeot A."/>
            <person name="Metz B."/>
            <person name="Misra M."/>
            <person name="Nevalainen H."/>
            <person name="Omann M."/>
            <person name="Packer N."/>
            <person name="Perrone G."/>
            <person name="Uresti-Rivera E.E."/>
            <person name="Salamov A."/>
            <person name="Schmoll M."/>
            <person name="Seiboth B."/>
            <person name="Shapiro H."/>
            <person name="Sukno S."/>
            <person name="Tamayo-Ramos J.A."/>
            <person name="Tisch D."/>
            <person name="Wiest A."/>
            <person name="Wilkinson H.H."/>
            <person name="Zhang M."/>
            <person name="Coutinho P.M."/>
            <person name="Kenerley C.M."/>
            <person name="Monte E."/>
            <person name="Baker S.E."/>
            <person name="Grigoriev I.V."/>
        </authorList>
    </citation>
    <scope>NUCLEOTIDE SEQUENCE [LARGE SCALE GENOMIC DNA]</scope>
    <source>
        <strain evidence="2">Gv29-8 / FGSC 10586</strain>
    </source>
</reference>
<dbReference type="HOGENOM" id="CLU_010692_0_0_1"/>
<dbReference type="InterPro" id="IPR000212">
    <property type="entry name" value="DNA_helicase_UvrD/REP"/>
</dbReference>
<dbReference type="GO" id="GO:0000725">
    <property type="term" value="P:recombinational repair"/>
    <property type="evidence" value="ECO:0007669"/>
    <property type="project" value="TreeGrafter"/>
</dbReference>
<dbReference type="STRING" id="413071.G9N556"/>
<dbReference type="GO" id="GO:0005634">
    <property type="term" value="C:nucleus"/>
    <property type="evidence" value="ECO:0007669"/>
    <property type="project" value="TreeGrafter"/>
</dbReference>
<dbReference type="Proteomes" id="UP000007115">
    <property type="component" value="Unassembled WGS sequence"/>
</dbReference>
<dbReference type="OMA" id="MCISTIH"/>
<dbReference type="GO" id="GO:0043138">
    <property type="term" value="F:3'-5' DNA helicase activity"/>
    <property type="evidence" value="ECO:0007669"/>
    <property type="project" value="TreeGrafter"/>
</dbReference>
<dbReference type="PANTHER" id="PTHR11070:SF66">
    <property type="entry name" value="UVRD-LIKE HELICASE C-TERMINAL DOMAIN-CONTAINING PROTEIN"/>
    <property type="match status" value="1"/>
</dbReference>
<evidence type="ECO:0000313" key="1">
    <source>
        <dbReference type="EMBL" id="EHK17901.1"/>
    </source>
</evidence>
<dbReference type="SUPFAM" id="SSF52540">
    <property type="entry name" value="P-loop containing nucleoside triphosphate hydrolases"/>
    <property type="match status" value="1"/>
</dbReference>
<evidence type="ECO:0000313" key="2">
    <source>
        <dbReference type="Proteomes" id="UP000007115"/>
    </source>
</evidence>
<dbReference type="GO" id="GO:0003677">
    <property type="term" value="F:DNA binding"/>
    <property type="evidence" value="ECO:0007669"/>
    <property type="project" value="InterPro"/>
</dbReference>
<dbReference type="RefSeq" id="XP_013952102.1">
    <property type="nucleotide sequence ID" value="XM_014096627.1"/>
</dbReference>
<dbReference type="GO" id="GO:0005524">
    <property type="term" value="F:ATP binding"/>
    <property type="evidence" value="ECO:0007669"/>
    <property type="project" value="InterPro"/>
</dbReference>
<dbReference type="Gene3D" id="3.90.320.10">
    <property type="match status" value="1"/>
</dbReference>
<gene>
    <name evidence="1" type="ORF">TRIVIDRAFT_194412</name>
</gene>
<sequence length="746" mass="83549">MAILSSLTRSLAIGARPLPFKPTVCNRNPQDEAVLTHRGLFRQQVKKPFIPSPEQLKVVQLCAEQNVVVSARPGSGKTATAEAIVAAYPHLRTGAFVYTKLLQLETDRRFKKYPNAKAFTMHTMARLLSGVVVPNDVTLLKQIKAIVNSNMLPPGHFEPFDIIVLDEFQDCSELLYWLILCFIRVNTLKRGGQPARLIILGDERQSIYKYRGADQRYLTLASDLLGHTNPSPFVNLPLSESFRLSNETVQFINQAFLGGDSYITSSKTGPKPIVLRCNPYRSYGLAKKLLTLIDQYGAENTAIIAPAIRGNGALIKLVNILAEEHHVPIAEPIDDDGPLDERVIDGKMCISTIHQFKGRERDLIILLGIDSSFFEYIGRDLPDNTCPNQVFVALTRAVKQLVLVHDDRKEVMPFVSVDALYKTADVINMTPNKGKISLPDKPGRPIQLGLVLPKKVRISDIARHVRGERLDEIVRRDLSIQEISPQQDLIKIPNVVSSDPKRGFYEAVGDVNGLVVEAAYQHAITGTVAILNSNNDDTDQNIPVNPEAQIPWLCRQACKYQADFSGYRPRQLQMKEHAFNWIEPKKLELARGRLQRELGDSAANIHFEVAVQQSFDVDNERTILYGRADVVSMPITVDGGDTKSIESVWEIKFVSQLSNEHIVQACTYAYLLAVQLGRIPRIILFNVRDGKKVEITPYDGLEGLRRMIENILRLKFTALEEIGDEEFVEMCAKSAQKVSSLDDPEK</sequence>
<name>G9N556_HYPVG</name>
<dbReference type="GeneID" id="25789827"/>
<dbReference type="EMBL" id="ABDF02000087">
    <property type="protein sequence ID" value="EHK17901.1"/>
    <property type="molecule type" value="Genomic_DNA"/>
</dbReference>
<dbReference type="OrthoDB" id="1470711at2759"/>
<dbReference type="InterPro" id="IPR027417">
    <property type="entry name" value="P-loop_NTPase"/>
</dbReference>
<dbReference type="eggNOG" id="ENOG502RE2I">
    <property type="taxonomic scope" value="Eukaryota"/>
</dbReference>
<dbReference type="Pfam" id="PF13245">
    <property type="entry name" value="AAA_19"/>
    <property type="match status" value="1"/>
</dbReference>
<dbReference type="Gene3D" id="3.40.50.300">
    <property type="entry name" value="P-loop containing nucleotide triphosphate hydrolases"/>
    <property type="match status" value="2"/>
</dbReference>
<dbReference type="PANTHER" id="PTHR11070">
    <property type="entry name" value="UVRD / RECB / PCRA DNA HELICASE FAMILY MEMBER"/>
    <property type="match status" value="1"/>
</dbReference>
<protein>
    <submittedName>
        <fullName evidence="1">Uncharacterized protein</fullName>
    </submittedName>
</protein>
<comment type="caution">
    <text evidence="1">The sequence shown here is derived from an EMBL/GenBank/DDBJ whole genome shotgun (WGS) entry which is preliminary data.</text>
</comment>
<accession>G9N556</accession>